<dbReference type="FunFam" id="2.40.420.20:FF:000001">
    <property type="entry name" value="Efflux RND transporter periplasmic adaptor subunit"/>
    <property type="match status" value="1"/>
</dbReference>
<name>A0A502FXX1_9SPHN</name>
<dbReference type="Gene3D" id="2.40.30.170">
    <property type="match status" value="1"/>
</dbReference>
<dbReference type="RefSeq" id="WP_140849290.1">
    <property type="nucleotide sequence ID" value="NZ_RCZC01000002.1"/>
</dbReference>
<proteinExistence type="inferred from homology"/>
<evidence type="ECO:0000313" key="8">
    <source>
        <dbReference type="Proteomes" id="UP000319931"/>
    </source>
</evidence>
<dbReference type="Pfam" id="PF25917">
    <property type="entry name" value="BSH_RND"/>
    <property type="match status" value="1"/>
</dbReference>
<dbReference type="PANTHER" id="PTHR30158:SF3">
    <property type="entry name" value="MULTIDRUG EFFLUX PUMP SUBUNIT ACRA-RELATED"/>
    <property type="match status" value="1"/>
</dbReference>
<feature type="domain" description="Multidrug resistance protein MdtA-like barrel-sandwich hybrid" evidence="4">
    <location>
        <begin position="65"/>
        <end position="205"/>
    </location>
</feature>
<dbReference type="GO" id="GO:0022857">
    <property type="term" value="F:transmembrane transporter activity"/>
    <property type="evidence" value="ECO:0007669"/>
    <property type="project" value="InterPro"/>
</dbReference>
<evidence type="ECO:0000256" key="2">
    <source>
        <dbReference type="ARBA" id="ARBA00009477"/>
    </source>
</evidence>
<feature type="domain" description="Multidrug resistance protein MdtA-like alpha-helical hairpin" evidence="3">
    <location>
        <begin position="103"/>
        <end position="172"/>
    </location>
</feature>
<dbReference type="GO" id="GO:0005886">
    <property type="term" value="C:plasma membrane"/>
    <property type="evidence" value="ECO:0007669"/>
    <property type="project" value="UniProtKB-SubCell"/>
</dbReference>
<dbReference type="InterPro" id="IPR058625">
    <property type="entry name" value="MdtA-like_BSH"/>
</dbReference>
<dbReference type="Proteomes" id="UP000319931">
    <property type="component" value="Unassembled WGS sequence"/>
</dbReference>
<dbReference type="PANTHER" id="PTHR30158">
    <property type="entry name" value="ACRA/E-RELATED COMPONENT OF DRUG EFFLUX TRANSPORTER"/>
    <property type="match status" value="1"/>
</dbReference>
<evidence type="ECO:0000313" key="7">
    <source>
        <dbReference type="EMBL" id="TPG54309.1"/>
    </source>
</evidence>
<dbReference type="NCBIfam" id="TIGR01730">
    <property type="entry name" value="RND_mfp"/>
    <property type="match status" value="1"/>
</dbReference>
<reference evidence="7 8" key="1">
    <citation type="journal article" date="2019" name="Environ. Microbiol.">
        <title>Species interactions and distinct microbial communities in high Arctic permafrost affected cryosols are associated with the CH4 and CO2 gas fluxes.</title>
        <authorList>
            <person name="Altshuler I."/>
            <person name="Hamel J."/>
            <person name="Turney S."/>
            <person name="Magnuson E."/>
            <person name="Levesque R."/>
            <person name="Greer C."/>
            <person name="Whyte L.G."/>
        </authorList>
    </citation>
    <scope>NUCLEOTIDE SEQUENCE [LARGE SCALE GENOMIC DNA]</scope>
    <source>
        <strain evidence="7 8">E6.1</strain>
    </source>
</reference>
<comment type="subcellular location">
    <subcellularLocation>
        <location evidence="1">Cell envelope</location>
    </subcellularLocation>
</comment>
<evidence type="ECO:0000259" key="3">
    <source>
        <dbReference type="Pfam" id="PF25876"/>
    </source>
</evidence>
<dbReference type="InterPro" id="IPR058627">
    <property type="entry name" value="MdtA-like_C"/>
</dbReference>
<dbReference type="Gene3D" id="2.40.50.100">
    <property type="match status" value="1"/>
</dbReference>
<dbReference type="OrthoDB" id="9816569at2"/>
<comment type="caution">
    <text evidence="7">The sequence shown here is derived from an EMBL/GenBank/DDBJ whole genome shotgun (WGS) entry which is preliminary data.</text>
</comment>
<dbReference type="InterPro" id="IPR058624">
    <property type="entry name" value="MdtA-like_HH"/>
</dbReference>
<dbReference type="EMBL" id="RCZC01000002">
    <property type="protein sequence ID" value="TPG54309.1"/>
    <property type="molecule type" value="Genomic_DNA"/>
</dbReference>
<dbReference type="Pfam" id="PF25967">
    <property type="entry name" value="RND-MFP_C"/>
    <property type="match status" value="1"/>
</dbReference>
<dbReference type="Gene3D" id="1.10.287.470">
    <property type="entry name" value="Helix hairpin bin"/>
    <property type="match status" value="1"/>
</dbReference>
<evidence type="ECO:0000256" key="1">
    <source>
        <dbReference type="ARBA" id="ARBA00004196"/>
    </source>
</evidence>
<dbReference type="SUPFAM" id="SSF111369">
    <property type="entry name" value="HlyD-like secretion proteins"/>
    <property type="match status" value="1"/>
</dbReference>
<dbReference type="Pfam" id="PF25876">
    <property type="entry name" value="HH_MFP_RND"/>
    <property type="match status" value="1"/>
</dbReference>
<dbReference type="Pfam" id="PF25944">
    <property type="entry name" value="Beta-barrel_RND"/>
    <property type="match status" value="1"/>
</dbReference>
<dbReference type="GO" id="GO:0046677">
    <property type="term" value="P:response to antibiotic"/>
    <property type="evidence" value="ECO:0007669"/>
    <property type="project" value="TreeGrafter"/>
</dbReference>
<feature type="domain" description="Multidrug resistance protein MdtA-like beta-barrel" evidence="5">
    <location>
        <begin position="209"/>
        <end position="291"/>
    </location>
</feature>
<protein>
    <submittedName>
        <fullName evidence="7">Efflux RND transporter periplasmic adaptor subunit</fullName>
    </submittedName>
</protein>
<dbReference type="PROSITE" id="PS51257">
    <property type="entry name" value="PROKAR_LIPOPROTEIN"/>
    <property type="match status" value="1"/>
</dbReference>
<sequence>MPRSMPARSAVLIAVPLLFALGACGKKSGPPAFPTPEVGFVTLSTGSVTLSTELPGRTSAFMSSEVRPQISGLIKARLFTEGSLVKAGQPLYQIDPSLYSATVQQATASLASAQANAVTATAKAARYGRLTDIEAVSQQDKDDVIAAAGQARASVAQAQATLRTARINLAFTRITAPITGRIGRSAYTQGALVTASQTDALATIQRLDPIFVDITQSSAKIIALRQALASGGALPASATIRLKLENGTDYPQVGRIEFAEATVDQNTGSVTIRARFPNPNNLLLPGMFVRIVSPEAIVPNAILAPQDGISRDPTGAATALVVGADNKVVQKTVTADRAIGNKWLITAGLKAGDKLIVEGVDKAKPGALVKPVAVKAN</sequence>
<dbReference type="InterPro" id="IPR006143">
    <property type="entry name" value="RND_pump_MFP"/>
</dbReference>
<evidence type="ECO:0000259" key="5">
    <source>
        <dbReference type="Pfam" id="PF25944"/>
    </source>
</evidence>
<keyword evidence="8" id="KW-1185">Reference proteome</keyword>
<dbReference type="Gene3D" id="2.40.420.20">
    <property type="match status" value="1"/>
</dbReference>
<accession>A0A502FXX1</accession>
<dbReference type="InterPro" id="IPR058626">
    <property type="entry name" value="MdtA-like_b-barrel"/>
</dbReference>
<dbReference type="AlphaFoldDB" id="A0A502FXX1"/>
<gene>
    <name evidence="7" type="ORF">EAH76_06420</name>
</gene>
<evidence type="ECO:0000259" key="6">
    <source>
        <dbReference type="Pfam" id="PF25967"/>
    </source>
</evidence>
<comment type="similarity">
    <text evidence="2">Belongs to the membrane fusion protein (MFP) (TC 8.A.1) family.</text>
</comment>
<evidence type="ECO:0000259" key="4">
    <source>
        <dbReference type="Pfam" id="PF25917"/>
    </source>
</evidence>
<feature type="domain" description="Multidrug resistance protein MdtA-like C-terminal permuted SH3" evidence="6">
    <location>
        <begin position="300"/>
        <end position="362"/>
    </location>
</feature>
<organism evidence="7 8">
    <name type="scientific">Sphingomonas glacialis</name>
    <dbReference type="NCBI Taxonomy" id="658225"/>
    <lineage>
        <taxon>Bacteria</taxon>
        <taxon>Pseudomonadati</taxon>
        <taxon>Pseudomonadota</taxon>
        <taxon>Alphaproteobacteria</taxon>
        <taxon>Sphingomonadales</taxon>
        <taxon>Sphingomonadaceae</taxon>
        <taxon>Sphingomonas</taxon>
    </lineage>
</organism>